<dbReference type="SMART" id="SM00177">
    <property type="entry name" value="ARF"/>
    <property type="match status" value="1"/>
</dbReference>
<dbReference type="OrthoDB" id="10422730at2759"/>
<feature type="compositionally biased region" description="Basic residues" evidence="5">
    <location>
        <begin position="1"/>
        <end position="11"/>
    </location>
</feature>
<gene>
    <name evidence="6" type="ORF">FDP41_009205</name>
</gene>
<keyword evidence="1 3" id="KW-0547">Nucleotide-binding</keyword>
<evidence type="ECO:0000256" key="3">
    <source>
        <dbReference type="PIRSR" id="PIRSR606689-1"/>
    </source>
</evidence>
<dbReference type="SMART" id="SM00178">
    <property type="entry name" value="SAR"/>
    <property type="match status" value="1"/>
</dbReference>
<feature type="compositionally biased region" description="Basic residues" evidence="5">
    <location>
        <begin position="68"/>
        <end position="77"/>
    </location>
</feature>
<accession>A0A6A5BBG7</accession>
<dbReference type="VEuPathDB" id="AmoebaDB:FDP41_009205"/>
<feature type="binding site" evidence="4">
    <location>
        <position position="90"/>
    </location>
    <ligand>
        <name>Mg(2+)</name>
        <dbReference type="ChEBI" id="CHEBI:18420"/>
    </ligand>
</feature>
<sequence length="284" mass="30789">MGQASHKHHKSSSSTLANPANASKHSSTASSNSNISSTTDGSSSCNNNKKQNSSNVTNNNSKSGNLLMKHKKKKKQAKAVMVGLDHAGKTSIMMKLKHGNKGKNLPSTVPTLGFNVEVLKYKRTVLTMFDIGGLFFKTKQLAQHYFEKNQAVIIVVDSSDRDRFEEVREMIHVVTENPLLSDCKILLYFNKQDIEGACSVQEFKKECLGIIDSSLSSSSLSSSSPCSSTTSTSLSLAASSSHRKDTLGSSWTSACIKQPFTIQPCSAKTGEGLFEGLDWLTQNV</sequence>
<feature type="binding site" evidence="3">
    <location>
        <begin position="83"/>
        <end position="90"/>
    </location>
    <ligand>
        <name>GTP</name>
        <dbReference type="ChEBI" id="CHEBI:37565"/>
    </ligand>
</feature>
<dbReference type="GO" id="GO:0046872">
    <property type="term" value="F:metal ion binding"/>
    <property type="evidence" value="ECO:0007669"/>
    <property type="project" value="UniProtKB-KW"/>
</dbReference>
<dbReference type="EMBL" id="VFQX01000068">
    <property type="protein sequence ID" value="KAF0972302.1"/>
    <property type="molecule type" value="Genomic_DNA"/>
</dbReference>
<dbReference type="CDD" id="cd00878">
    <property type="entry name" value="Arf_Arl"/>
    <property type="match status" value="1"/>
</dbReference>
<feature type="compositionally biased region" description="Low complexity" evidence="5">
    <location>
        <begin position="20"/>
        <end position="65"/>
    </location>
</feature>
<dbReference type="GeneID" id="68116422"/>
<evidence type="ECO:0008006" key="8">
    <source>
        <dbReference type="Google" id="ProtNLM"/>
    </source>
</evidence>
<dbReference type="VEuPathDB" id="AmoebaDB:NfTy_060640"/>
<evidence type="ECO:0000256" key="5">
    <source>
        <dbReference type="SAM" id="MobiDB-lite"/>
    </source>
</evidence>
<feature type="binding site" evidence="3">
    <location>
        <position position="133"/>
    </location>
    <ligand>
        <name>GTP</name>
        <dbReference type="ChEBI" id="CHEBI:37565"/>
    </ligand>
</feature>
<dbReference type="InterPro" id="IPR006689">
    <property type="entry name" value="Small_GTPase_ARF/SAR"/>
</dbReference>
<dbReference type="PROSITE" id="PS51417">
    <property type="entry name" value="ARF"/>
    <property type="match status" value="1"/>
</dbReference>
<organism evidence="6 7">
    <name type="scientific">Naegleria fowleri</name>
    <name type="common">Brain eating amoeba</name>
    <dbReference type="NCBI Taxonomy" id="5763"/>
    <lineage>
        <taxon>Eukaryota</taxon>
        <taxon>Discoba</taxon>
        <taxon>Heterolobosea</taxon>
        <taxon>Tetramitia</taxon>
        <taxon>Eutetramitia</taxon>
        <taxon>Vahlkampfiidae</taxon>
        <taxon>Naegleria</taxon>
    </lineage>
</organism>
<evidence type="ECO:0000256" key="4">
    <source>
        <dbReference type="PIRSR" id="PIRSR606689-2"/>
    </source>
</evidence>
<evidence type="ECO:0000256" key="1">
    <source>
        <dbReference type="ARBA" id="ARBA00022741"/>
    </source>
</evidence>
<comment type="caution">
    <text evidence="6">The sequence shown here is derived from an EMBL/GenBank/DDBJ whole genome shotgun (WGS) entry which is preliminary data.</text>
</comment>
<keyword evidence="7" id="KW-1185">Reference proteome</keyword>
<evidence type="ECO:0000313" key="7">
    <source>
        <dbReference type="Proteomes" id="UP000444721"/>
    </source>
</evidence>
<reference evidence="6 7" key="1">
    <citation type="journal article" date="2019" name="Sci. Rep.">
        <title>Nanopore sequencing improves the draft genome of the human pathogenic amoeba Naegleria fowleri.</title>
        <authorList>
            <person name="Liechti N."/>
            <person name="Schurch N."/>
            <person name="Bruggmann R."/>
            <person name="Wittwer M."/>
        </authorList>
    </citation>
    <scope>NUCLEOTIDE SEQUENCE [LARGE SCALE GENOMIC DNA]</scope>
    <source>
        <strain evidence="6 7">ATCC 30894</strain>
    </source>
</reference>
<feature type="binding site" evidence="4">
    <location>
        <position position="111"/>
    </location>
    <ligand>
        <name>Mg(2+)</name>
        <dbReference type="ChEBI" id="CHEBI:18420"/>
    </ligand>
</feature>
<dbReference type="Gene3D" id="3.40.50.300">
    <property type="entry name" value="P-loop containing nucleotide triphosphate hydrolases"/>
    <property type="match status" value="2"/>
</dbReference>
<dbReference type="GO" id="GO:0003924">
    <property type="term" value="F:GTPase activity"/>
    <property type="evidence" value="ECO:0007669"/>
    <property type="project" value="InterPro"/>
</dbReference>
<dbReference type="RefSeq" id="XP_044557017.1">
    <property type="nucleotide sequence ID" value="XM_044713139.1"/>
</dbReference>
<keyword evidence="4" id="KW-0479">Metal-binding</keyword>
<evidence type="ECO:0000313" key="6">
    <source>
        <dbReference type="EMBL" id="KAF0972302.1"/>
    </source>
</evidence>
<dbReference type="GO" id="GO:0005525">
    <property type="term" value="F:GTP binding"/>
    <property type="evidence" value="ECO:0007669"/>
    <property type="project" value="UniProtKB-KW"/>
</dbReference>
<dbReference type="AlphaFoldDB" id="A0A6A5BBG7"/>
<dbReference type="Pfam" id="PF00025">
    <property type="entry name" value="Arf"/>
    <property type="match status" value="1"/>
</dbReference>
<protein>
    <recommendedName>
        <fullName evidence="8">ADP-ribosylation factor-like protein 6</fullName>
    </recommendedName>
</protein>
<feature type="binding site" evidence="3">
    <location>
        <begin position="190"/>
        <end position="193"/>
    </location>
    <ligand>
        <name>GTP</name>
        <dbReference type="ChEBI" id="CHEBI:37565"/>
    </ligand>
</feature>
<dbReference type="InterPro" id="IPR024156">
    <property type="entry name" value="Small_GTPase_ARF"/>
</dbReference>
<dbReference type="VEuPathDB" id="AmoebaDB:NF0105580"/>
<dbReference type="PANTHER" id="PTHR11711">
    <property type="entry name" value="ADP RIBOSYLATION FACTOR-RELATED"/>
    <property type="match status" value="1"/>
</dbReference>
<proteinExistence type="predicted"/>
<name>A0A6A5BBG7_NAEFO</name>
<feature type="region of interest" description="Disordered" evidence="5">
    <location>
        <begin position="1"/>
        <end position="78"/>
    </location>
</feature>
<keyword evidence="2 3" id="KW-0342">GTP-binding</keyword>
<evidence type="ECO:0000256" key="2">
    <source>
        <dbReference type="ARBA" id="ARBA00023134"/>
    </source>
</evidence>
<dbReference type="InterPro" id="IPR027417">
    <property type="entry name" value="P-loop_NTPase"/>
</dbReference>
<keyword evidence="4" id="KW-0460">Magnesium</keyword>
<dbReference type="SUPFAM" id="SSF52540">
    <property type="entry name" value="P-loop containing nucleoside triphosphate hydrolases"/>
    <property type="match status" value="1"/>
</dbReference>
<dbReference type="Proteomes" id="UP000444721">
    <property type="component" value="Unassembled WGS sequence"/>
</dbReference>